<name>A0A9X0CZA0_9CNID</name>
<sequence length="85" mass="9483">MVGGLSGLGTAVVARPVEKGRNIRPVPATTRNPREVERIVRENPGKARDVTMENAKIDWGTDLKRDNQINKMIWKQLGITFNDGK</sequence>
<dbReference type="Proteomes" id="UP001163046">
    <property type="component" value="Unassembled WGS sequence"/>
</dbReference>
<evidence type="ECO:0000313" key="1">
    <source>
        <dbReference type="EMBL" id="KAJ7379903.1"/>
    </source>
</evidence>
<evidence type="ECO:0000313" key="2">
    <source>
        <dbReference type="Proteomes" id="UP001163046"/>
    </source>
</evidence>
<comment type="caution">
    <text evidence="1">The sequence shown here is derived from an EMBL/GenBank/DDBJ whole genome shotgun (WGS) entry which is preliminary data.</text>
</comment>
<accession>A0A9X0CZA0</accession>
<dbReference type="EMBL" id="MU826355">
    <property type="protein sequence ID" value="KAJ7379903.1"/>
    <property type="molecule type" value="Genomic_DNA"/>
</dbReference>
<protein>
    <submittedName>
        <fullName evidence="1">Uncharacterized protein</fullName>
    </submittedName>
</protein>
<dbReference type="AlphaFoldDB" id="A0A9X0CZA0"/>
<organism evidence="1 2">
    <name type="scientific">Desmophyllum pertusum</name>
    <dbReference type="NCBI Taxonomy" id="174260"/>
    <lineage>
        <taxon>Eukaryota</taxon>
        <taxon>Metazoa</taxon>
        <taxon>Cnidaria</taxon>
        <taxon>Anthozoa</taxon>
        <taxon>Hexacorallia</taxon>
        <taxon>Scleractinia</taxon>
        <taxon>Caryophylliina</taxon>
        <taxon>Caryophylliidae</taxon>
        <taxon>Desmophyllum</taxon>
    </lineage>
</organism>
<proteinExistence type="predicted"/>
<keyword evidence="2" id="KW-1185">Reference proteome</keyword>
<reference evidence="1" key="1">
    <citation type="submission" date="2023-01" db="EMBL/GenBank/DDBJ databases">
        <title>Genome assembly of the deep-sea coral Lophelia pertusa.</title>
        <authorList>
            <person name="Herrera S."/>
            <person name="Cordes E."/>
        </authorList>
    </citation>
    <scope>NUCLEOTIDE SEQUENCE</scope>
    <source>
        <strain evidence="1">USNM1676648</strain>
        <tissue evidence="1">Polyp</tissue>
    </source>
</reference>
<gene>
    <name evidence="1" type="ORF">OS493_012663</name>
</gene>